<protein>
    <submittedName>
        <fullName evidence="1">Uncharacterized protein</fullName>
    </submittedName>
</protein>
<gene>
    <name evidence="1" type="ORF">SLS63_012379</name>
</gene>
<sequence length="81" mass="8905">MAPFDEWRVLSPRNIGKGLVVQNDVASNVNKPNDTARLALAFACLLVQSLCSATGNDSSKRVGKDYNIFLLLNKRKKDVAK</sequence>
<reference evidence="1 2" key="1">
    <citation type="submission" date="2024-02" db="EMBL/GenBank/DDBJ databases">
        <title>De novo assembly and annotation of 12 fungi associated with fruit tree decline syndrome in Ontario, Canada.</title>
        <authorList>
            <person name="Sulman M."/>
            <person name="Ellouze W."/>
            <person name="Ilyukhin E."/>
        </authorList>
    </citation>
    <scope>NUCLEOTIDE SEQUENCE [LARGE SCALE GENOMIC DNA]</scope>
    <source>
        <strain evidence="1 2">M169</strain>
    </source>
</reference>
<dbReference type="EMBL" id="JAKNSF020000135">
    <property type="protein sequence ID" value="KAK7712394.1"/>
    <property type="molecule type" value="Genomic_DNA"/>
</dbReference>
<organism evidence="1 2">
    <name type="scientific">Diaporthe eres</name>
    <name type="common">Phomopsis oblonga</name>
    <dbReference type="NCBI Taxonomy" id="83184"/>
    <lineage>
        <taxon>Eukaryota</taxon>
        <taxon>Fungi</taxon>
        <taxon>Dikarya</taxon>
        <taxon>Ascomycota</taxon>
        <taxon>Pezizomycotina</taxon>
        <taxon>Sordariomycetes</taxon>
        <taxon>Sordariomycetidae</taxon>
        <taxon>Diaporthales</taxon>
        <taxon>Diaporthaceae</taxon>
        <taxon>Diaporthe</taxon>
        <taxon>Diaporthe eres species complex</taxon>
    </lineage>
</organism>
<evidence type="ECO:0000313" key="1">
    <source>
        <dbReference type="EMBL" id="KAK7712394.1"/>
    </source>
</evidence>
<name>A0ABR1NRF0_DIAER</name>
<comment type="caution">
    <text evidence="1">The sequence shown here is derived from an EMBL/GenBank/DDBJ whole genome shotgun (WGS) entry which is preliminary data.</text>
</comment>
<accession>A0ABR1NRF0</accession>
<dbReference type="Proteomes" id="UP001430848">
    <property type="component" value="Unassembled WGS sequence"/>
</dbReference>
<keyword evidence="2" id="KW-1185">Reference proteome</keyword>
<proteinExistence type="predicted"/>
<evidence type="ECO:0000313" key="2">
    <source>
        <dbReference type="Proteomes" id="UP001430848"/>
    </source>
</evidence>